<organism evidence="1 2">
    <name type="scientific">Arctium lappa</name>
    <name type="common">Greater burdock</name>
    <name type="synonym">Lappa major</name>
    <dbReference type="NCBI Taxonomy" id="4217"/>
    <lineage>
        <taxon>Eukaryota</taxon>
        <taxon>Viridiplantae</taxon>
        <taxon>Streptophyta</taxon>
        <taxon>Embryophyta</taxon>
        <taxon>Tracheophyta</taxon>
        <taxon>Spermatophyta</taxon>
        <taxon>Magnoliopsida</taxon>
        <taxon>eudicotyledons</taxon>
        <taxon>Gunneridae</taxon>
        <taxon>Pentapetalae</taxon>
        <taxon>asterids</taxon>
        <taxon>campanulids</taxon>
        <taxon>Asterales</taxon>
        <taxon>Asteraceae</taxon>
        <taxon>Carduoideae</taxon>
        <taxon>Cardueae</taxon>
        <taxon>Arctiinae</taxon>
        <taxon>Arctium</taxon>
    </lineage>
</organism>
<reference evidence="1 2" key="2">
    <citation type="journal article" date="2022" name="Mol. Ecol. Resour.">
        <title>The genomes of chicory, endive, great burdock and yacon provide insights into Asteraceae paleo-polyploidization history and plant inulin production.</title>
        <authorList>
            <person name="Fan W."/>
            <person name="Wang S."/>
            <person name="Wang H."/>
            <person name="Wang A."/>
            <person name="Jiang F."/>
            <person name="Liu H."/>
            <person name="Zhao H."/>
            <person name="Xu D."/>
            <person name="Zhang Y."/>
        </authorList>
    </citation>
    <scope>NUCLEOTIDE SEQUENCE [LARGE SCALE GENOMIC DNA]</scope>
    <source>
        <strain evidence="2">cv. Niubang</strain>
    </source>
</reference>
<name>A0ACB9EKM7_ARCLA</name>
<reference evidence="2" key="1">
    <citation type="journal article" date="2022" name="Mol. Ecol. Resour.">
        <title>The genomes of chicory, endive, great burdock and yacon provide insights into Asteraceae palaeo-polyploidization history and plant inulin production.</title>
        <authorList>
            <person name="Fan W."/>
            <person name="Wang S."/>
            <person name="Wang H."/>
            <person name="Wang A."/>
            <person name="Jiang F."/>
            <person name="Liu H."/>
            <person name="Zhao H."/>
            <person name="Xu D."/>
            <person name="Zhang Y."/>
        </authorList>
    </citation>
    <scope>NUCLEOTIDE SEQUENCE [LARGE SCALE GENOMIC DNA]</scope>
    <source>
        <strain evidence="2">cv. Niubang</strain>
    </source>
</reference>
<proteinExistence type="predicted"/>
<sequence>MDADIDLNGLELFGEDMDDAEIDLDGSEIDLNDINMDGNHQDNHERTTTVPARKQPPHRSHQPLPGNEVGQN</sequence>
<gene>
    <name evidence="1" type="ORF">L6452_06698</name>
</gene>
<dbReference type="EMBL" id="CM042048">
    <property type="protein sequence ID" value="KAI3759123.1"/>
    <property type="molecule type" value="Genomic_DNA"/>
</dbReference>
<accession>A0ACB9EKM7</accession>
<comment type="caution">
    <text evidence="1">The sequence shown here is derived from an EMBL/GenBank/DDBJ whole genome shotgun (WGS) entry which is preliminary data.</text>
</comment>
<evidence type="ECO:0000313" key="2">
    <source>
        <dbReference type="Proteomes" id="UP001055879"/>
    </source>
</evidence>
<protein>
    <submittedName>
        <fullName evidence="1">Uncharacterized protein</fullName>
    </submittedName>
</protein>
<evidence type="ECO:0000313" key="1">
    <source>
        <dbReference type="EMBL" id="KAI3759123.1"/>
    </source>
</evidence>
<dbReference type="Proteomes" id="UP001055879">
    <property type="component" value="Linkage Group LG02"/>
</dbReference>
<keyword evidence="2" id="KW-1185">Reference proteome</keyword>